<feature type="domain" description="Peptidase M16 C-terminal" evidence="5">
    <location>
        <begin position="170"/>
        <end position="342"/>
    </location>
</feature>
<dbReference type="GO" id="GO:0004222">
    <property type="term" value="F:metalloendopeptidase activity"/>
    <property type="evidence" value="ECO:0007669"/>
    <property type="project" value="InterPro"/>
</dbReference>
<proteinExistence type="inferred from homology"/>
<evidence type="ECO:0000259" key="5">
    <source>
        <dbReference type="Pfam" id="PF05193"/>
    </source>
</evidence>
<dbReference type="Pfam" id="PF05193">
    <property type="entry name" value="Peptidase_M16_C"/>
    <property type="match status" value="1"/>
</dbReference>
<reference evidence="7" key="1">
    <citation type="submission" date="2017-09" db="EMBL/GenBank/DDBJ databases">
        <title>Depth-based differentiation of microbial function through sediment-hosted aquifers and enrichment of novel symbionts in the deep terrestrial subsurface.</title>
        <authorList>
            <person name="Probst A.J."/>
            <person name="Ladd B."/>
            <person name="Jarett J.K."/>
            <person name="Geller-Mcgrath D.E."/>
            <person name="Sieber C.M.K."/>
            <person name="Emerson J.B."/>
            <person name="Anantharaman K."/>
            <person name="Thomas B.C."/>
            <person name="Malmstrom R."/>
            <person name="Stieglmeier M."/>
            <person name="Klingl A."/>
            <person name="Woyke T."/>
            <person name="Ryan C.M."/>
            <person name="Banfield J.F."/>
        </authorList>
    </citation>
    <scope>NUCLEOTIDE SEQUENCE [LARGE SCALE GENOMIC DNA]</scope>
</reference>
<keyword evidence="3" id="KW-0812">Transmembrane</keyword>
<feature type="domain" description="Peptidase M16 N-terminal" evidence="4">
    <location>
        <begin position="22"/>
        <end position="162"/>
    </location>
</feature>
<dbReference type="InterPro" id="IPR050361">
    <property type="entry name" value="MPP/UQCRC_Complex"/>
</dbReference>
<dbReference type="EMBL" id="PFAQ01000040">
    <property type="protein sequence ID" value="PIT94677.1"/>
    <property type="molecule type" value="Genomic_DNA"/>
</dbReference>
<dbReference type="PROSITE" id="PS00143">
    <property type="entry name" value="INSULINASE"/>
    <property type="match status" value="1"/>
</dbReference>
<organism evidence="6 7">
    <name type="scientific">Candidatus Falkowbacteria bacterium CG10_big_fil_rev_8_21_14_0_10_39_9</name>
    <dbReference type="NCBI Taxonomy" id="1974566"/>
    <lineage>
        <taxon>Bacteria</taxon>
        <taxon>Candidatus Falkowiibacteriota</taxon>
    </lineage>
</organism>
<dbReference type="InterPro" id="IPR011249">
    <property type="entry name" value="Metalloenz_LuxS/M16"/>
</dbReference>
<evidence type="ECO:0000313" key="6">
    <source>
        <dbReference type="EMBL" id="PIT94677.1"/>
    </source>
</evidence>
<dbReference type="GO" id="GO:0046872">
    <property type="term" value="F:metal ion binding"/>
    <property type="evidence" value="ECO:0007669"/>
    <property type="project" value="InterPro"/>
</dbReference>
<dbReference type="Proteomes" id="UP000228900">
    <property type="component" value="Unassembled WGS sequence"/>
</dbReference>
<evidence type="ECO:0000313" key="7">
    <source>
        <dbReference type="Proteomes" id="UP000228900"/>
    </source>
</evidence>
<protein>
    <recommendedName>
        <fullName evidence="8">Peptidase M16</fullName>
    </recommendedName>
</protein>
<comment type="similarity">
    <text evidence="1 2">Belongs to the peptidase M16 family.</text>
</comment>
<keyword evidence="3" id="KW-1133">Transmembrane helix</keyword>
<gene>
    <name evidence="6" type="ORF">COT98_02520</name>
</gene>
<dbReference type="InterPro" id="IPR001431">
    <property type="entry name" value="Pept_M16_Zn_BS"/>
</dbReference>
<keyword evidence="3" id="KW-0472">Membrane</keyword>
<evidence type="ECO:0008006" key="8">
    <source>
        <dbReference type="Google" id="ProtNLM"/>
    </source>
</evidence>
<dbReference type="InterPro" id="IPR007863">
    <property type="entry name" value="Peptidase_M16_C"/>
</dbReference>
<dbReference type="PANTHER" id="PTHR11851">
    <property type="entry name" value="METALLOPROTEASE"/>
    <property type="match status" value="1"/>
</dbReference>
<comment type="caution">
    <text evidence="6">The sequence shown here is derived from an EMBL/GenBank/DDBJ whole genome shotgun (WGS) entry which is preliminary data.</text>
</comment>
<dbReference type="PANTHER" id="PTHR11851:SF49">
    <property type="entry name" value="MITOCHONDRIAL-PROCESSING PEPTIDASE SUBUNIT ALPHA"/>
    <property type="match status" value="1"/>
</dbReference>
<evidence type="ECO:0000256" key="2">
    <source>
        <dbReference type="RuleBase" id="RU004447"/>
    </source>
</evidence>
<accession>A0A2M6WPF1</accession>
<evidence type="ECO:0000256" key="1">
    <source>
        <dbReference type="ARBA" id="ARBA00007261"/>
    </source>
</evidence>
<name>A0A2M6WPF1_9BACT</name>
<dbReference type="InterPro" id="IPR011765">
    <property type="entry name" value="Pept_M16_N"/>
</dbReference>
<dbReference type="SUPFAM" id="SSF63411">
    <property type="entry name" value="LuxS/MPP-like metallohydrolase"/>
    <property type="match status" value="2"/>
</dbReference>
<sequence>MNKIKISKLKNKLPLIVIPMAGTKTVTVLVVVKTGSKNETKTDSGLSHFVEHMFFKGTKSRPNTLALASELDALGGEYNAFTGKDYTGYFVKTEAHKLSEALDILSDMLINSKFEAAEIEREKGVIIEEINMYEDNPMAQMEDVFEELLYGDTPAGRYTIGTKETVNSFKQADFKRYLKTQYGVNSTFVVVAGNVKLDQVAQAANKLFKDYPINKFRSKVKLVEKQNAPALKIKIKATDQSHLSVGVRTFPIGHKDGFAVKLLAVILGGSMSSRLFIELRERRGLAYYVRTHNEHYVDSGYLVTQAGVPKDKVEESARLIVEAYQKMIDENVTEAELKRAKDLYSGRLAIQLEASDDVANWYASRAVMEKALIAPEEFLQKIKAVTISDIRRVARNIFVEKNLNLAVIGSQADAKQLQAALKIK</sequence>
<feature type="transmembrane region" description="Helical" evidence="3">
    <location>
        <begin position="12"/>
        <end position="32"/>
    </location>
</feature>
<dbReference type="GO" id="GO:0006508">
    <property type="term" value="P:proteolysis"/>
    <property type="evidence" value="ECO:0007669"/>
    <property type="project" value="InterPro"/>
</dbReference>
<dbReference type="Gene3D" id="3.30.830.10">
    <property type="entry name" value="Metalloenzyme, LuxS/M16 peptidase-like"/>
    <property type="match status" value="2"/>
</dbReference>
<evidence type="ECO:0000259" key="4">
    <source>
        <dbReference type="Pfam" id="PF00675"/>
    </source>
</evidence>
<dbReference type="Pfam" id="PF00675">
    <property type="entry name" value="Peptidase_M16"/>
    <property type="match status" value="1"/>
</dbReference>
<evidence type="ECO:0000256" key="3">
    <source>
        <dbReference type="SAM" id="Phobius"/>
    </source>
</evidence>
<dbReference type="AlphaFoldDB" id="A0A2M6WPF1"/>